<dbReference type="Proteomes" id="UP000288859">
    <property type="component" value="Unassembled WGS sequence"/>
</dbReference>
<accession>A0A438MQ82</accession>
<proteinExistence type="predicted"/>
<keyword evidence="2 6" id="KW-0812">Transmembrane</keyword>
<protein>
    <recommendedName>
        <fullName evidence="11">Abscisic acid G-protein coupled receptor-like domain-containing protein</fullName>
    </recommendedName>
</protein>
<feature type="region of interest" description="Disordered" evidence="5">
    <location>
        <begin position="62"/>
        <end position="82"/>
    </location>
</feature>
<feature type="transmembrane region" description="Helical" evidence="6">
    <location>
        <begin position="347"/>
        <end position="368"/>
    </location>
</feature>
<dbReference type="OrthoDB" id="264392at2759"/>
<feature type="transmembrane region" description="Helical" evidence="6">
    <location>
        <begin position="502"/>
        <end position="520"/>
    </location>
</feature>
<feature type="transmembrane region" description="Helical" evidence="6">
    <location>
        <begin position="454"/>
        <end position="473"/>
    </location>
</feature>
<feature type="transmembrane region" description="Helical" evidence="6">
    <location>
        <begin position="91"/>
        <end position="110"/>
    </location>
</feature>
<name>A0A438MQ82_EXOME</name>
<gene>
    <name evidence="9" type="ORF">B0A52_10382</name>
</gene>
<evidence type="ECO:0000256" key="2">
    <source>
        <dbReference type="ARBA" id="ARBA00022692"/>
    </source>
</evidence>
<dbReference type="InterPro" id="IPR025969">
    <property type="entry name" value="ABA_GPCR_dom"/>
</dbReference>
<feature type="transmembrane region" description="Helical" evidence="6">
    <location>
        <begin position="412"/>
        <end position="433"/>
    </location>
</feature>
<keyword evidence="3 6" id="KW-1133">Transmembrane helix</keyword>
<dbReference type="VEuPathDB" id="FungiDB:PV10_07068"/>
<evidence type="ECO:0000256" key="1">
    <source>
        <dbReference type="ARBA" id="ARBA00004141"/>
    </source>
</evidence>
<dbReference type="GO" id="GO:0016020">
    <property type="term" value="C:membrane"/>
    <property type="evidence" value="ECO:0007669"/>
    <property type="project" value="UniProtKB-SubCell"/>
</dbReference>
<organism evidence="9 10">
    <name type="scientific">Exophiala mesophila</name>
    <name type="common">Black yeast-like fungus</name>
    <dbReference type="NCBI Taxonomy" id="212818"/>
    <lineage>
        <taxon>Eukaryota</taxon>
        <taxon>Fungi</taxon>
        <taxon>Dikarya</taxon>
        <taxon>Ascomycota</taxon>
        <taxon>Pezizomycotina</taxon>
        <taxon>Eurotiomycetes</taxon>
        <taxon>Chaetothyriomycetidae</taxon>
        <taxon>Chaetothyriales</taxon>
        <taxon>Herpotrichiellaceae</taxon>
        <taxon>Exophiala</taxon>
    </lineage>
</organism>
<feature type="domain" description="Abscisic acid G-protein coupled receptor-like" evidence="7">
    <location>
        <begin position="337"/>
        <end position="522"/>
    </location>
</feature>
<feature type="transmembrane region" description="Helical" evidence="6">
    <location>
        <begin position="32"/>
        <end position="51"/>
    </location>
</feature>
<evidence type="ECO:0000256" key="4">
    <source>
        <dbReference type="ARBA" id="ARBA00023136"/>
    </source>
</evidence>
<evidence type="ECO:0000313" key="9">
    <source>
        <dbReference type="EMBL" id="RVX65776.1"/>
    </source>
</evidence>
<feature type="transmembrane region" description="Helical" evidence="6">
    <location>
        <begin position="215"/>
        <end position="236"/>
    </location>
</feature>
<feature type="domain" description="Golgi pH regulator conserved" evidence="8">
    <location>
        <begin position="207"/>
        <end position="272"/>
    </location>
</feature>
<evidence type="ECO:0000256" key="5">
    <source>
        <dbReference type="SAM" id="MobiDB-lite"/>
    </source>
</evidence>
<evidence type="ECO:0000256" key="3">
    <source>
        <dbReference type="ARBA" id="ARBA00022989"/>
    </source>
</evidence>
<feature type="transmembrane region" description="Helical" evidence="6">
    <location>
        <begin position="125"/>
        <end position="147"/>
    </location>
</feature>
<comment type="caution">
    <text evidence="9">The sequence shown here is derived from an EMBL/GenBank/DDBJ whole genome shotgun (WGS) entry which is preliminary data.</text>
</comment>
<evidence type="ECO:0000313" key="10">
    <source>
        <dbReference type="Proteomes" id="UP000288859"/>
    </source>
</evidence>
<dbReference type="Pfam" id="PF12430">
    <property type="entry name" value="ABA_GPCR"/>
    <property type="match status" value="1"/>
</dbReference>
<reference evidence="9 10" key="1">
    <citation type="submission" date="2017-03" db="EMBL/GenBank/DDBJ databases">
        <title>Genomes of endolithic fungi from Antarctica.</title>
        <authorList>
            <person name="Coleine C."/>
            <person name="Masonjones S."/>
            <person name="Stajich J.E."/>
        </authorList>
    </citation>
    <scope>NUCLEOTIDE SEQUENCE [LARGE SCALE GENOMIC DNA]</scope>
    <source>
        <strain evidence="9 10">CCFEE 6314</strain>
    </source>
</reference>
<evidence type="ECO:0008006" key="11">
    <source>
        <dbReference type="Google" id="ProtNLM"/>
    </source>
</evidence>
<dbReference type="AlphaFoldDB" id="A0A438MQ82"/>
<dbReference type="PANTHER" id="PTHR15948:SF0">
    <property type="entry name" value="GOLGI PH REGULATOR A-RELATED"/>
    <property type="match status" value="1"/>
</dbReference>
<dbReference type="InterPro" id="IPR015672">
    <property type="entry name" value="GPHR/GTG"/>
</dbReference>
<dbReference type="InterPro" id="IPR022535">
    <property type="entry name" value="Golgi_pH-regulator_cons_dom"/>
</dbReference>
<dbReference type="EMBL" id="NAJM01000081">
    <property type="protein sequence ID" value="RVX65776.1"/>
    <property type="molecule type" value="Genomic_DNA"/>
</dbReference>
<evidence type="ECO:0000259" key="8">
    <source>
        <dbReference type="Pfam" id="PF12537"/>
    </source>
</evidence>
<keyword evidence="4 6" id="KW-0472">Membrane</keyword>
<evidence type="ECO:0000256" key="6">
    <source>
        <dbReference type="SAM" id="Phobius"/>
    </source>
</evidence>
<dbReference type="Pfam" id="PF12537">
    <property type="entry name" value="GPHR_N"/>
    <property type="match status" value="1"/>
</dbReference>
<dbReference type="PANTHER" id="PTHR15948">
    <property type="entry name" value="G-PROTEIN COUPLED RECEPTOR 89-RELATED"/>
    <property type="match status" value="1"/>
</dbReference>
<comment type="subcellular location">
    <subcellularLocation>
        <location evidence="1">Membrane</location>
        <topology evidence="1">Multi-pass membrane protein</topology>
    </subcellularLocation>
</comment>
<evidence type="ECO:0000259" key="7">
    <source>
        <dbReference type="Pfam" id="PF12430"/>
    </source>
</evidence>
<sequence length="549" mass="59659">MLLPTTPGQALDCDECLPSYVKSSASHFGTRAALSTTPFLATFALFTLNAYRKVYPLLSSTPPRNDDASKGLPRPSSSGPEPATQQLARRIAALTFSSTIALSAVLTELLLCEISNSFNPTARSIALQITVASLLGLLVVAIPLLGISSVVSKTGYKFRGDKKNRLRLAWLLELAGYAAFLLAFWAIGAILPDNTTITESIKNYDSLFQACLDRLGITGVSLMALLSGFASVSAIWQTFGPRHRLISEAEITRKQAGLDATMDMVAEKKNRLRQFERKTTDTPQPGFWGRTVGSWRGNSDSQEKQILEMELSGLETMASSLETTLSILRSRRADQVRATTRSGRVSLAFSTIFAVYCIYRICTTSINISRRVFNHHGPVTDMTASSSDTDPVTYTIALFARHVYPSLDQASWAQQISFLLSGAMLLASFSAVTQTFHLFSRFMPTVLHATKTNFALLISQISGMYVISSALMLRGMMPKEVGSVINSALGAGLLEPAWVQKWFDGFFMLAVVATTVGVFLGRQISGPAVWDDDVGGGGWDGDVEMGKMS</sequence>
<feature type="transmembrane region" description="Helical" evidence="6">
    <location>
        <begin position="168"/>
        <end position="191"/>
    </location>
</feature>